<feature type="region of interest" description="Disordered" evidence="1">
    <location>
        <begin position="618"/>
        <end position="686"/>
    </location>
</feature>
<accession>A0A067QCD8</accession>
<dbReference type="OrthoDB" id="2687876at2759"/>
<organism evidence="2 3">
    <name type="scientific">Jaapia argillacea MUCL 33604</name>
    <dbReference type="NCBI Taxonomy" id="933084"/>
    <lineage>
        <taxon>Eukaryota</taxon>
        <taxon>Fungi</taxon>
        <taxon>Dikarya</taxon>
        <taxon>Basidiomycota</taxon>
        <taxon>Agaricomycotina</taxon>
        <taxon>Agaricomycetes</taxon>
        <taxon>Agaricomycetidae</taxon>
        <taxon>Jaapiales</taxon>
        <taxon>Jaapiaceae</taxon>
        <taxon>Jaapia</taxon>
    </lineage>
</organism>
<dbReference type="SUPFAM" id="SSF56112">
    <property type="entry name" value="Protein kinase-like (PK-like)"/>
    <property type="match status" value="1"/>
</dbReference>
<feature type="compositionally biased region" description="Pro residues" evidence="1">
    <location>
        <begin position="49"/>
        <end position="71"/>
    </location>
</feature>
<dbReference type="InParanoid" id="A0A067QCD8"/>
<evidence type="ECO:0000256" key="1">
    <source>
        <dbReference type="SAM" id="MobiDB-lite"/>
    </source>
</evidence>
<feature type="compositionally biased region" description="Low complexity" evidence="1">
    <location>
        <begin position="650"/>
        <end position="671"/>
    </location>
</feature>
<dbReference type="EMBL" id="KL197710">
    <property type="protein sequence ID" value="KDQ63820.1"/>
    <property type="molecule type" value="Genomic_DNA"/>
</dbReference>
<feature type="compositionally biased region" description="Basic and acidic residues" evidence="1">
    <location>
        <begin position="17"/>
        <end position="26"/>
    </location>
</feature>
<gene>
    <name evidence="2" type="ORF">JAAARDRAFT_203206</name>
</gene>
<feature type="compositionally biased region" description="Basic and acidic residues" evidence="1">
    <location>
        <begin position="210"/>
        <end position="228"/>
    </location>
</feature>
<dbReference type="STRING" id="933084.A0A067QCD8"/>
<feature type="region of interest" description="Disordered" evidence="1">
    <location>
        <begin position="181"/>
        <end position="228"/>
    </location>
</feature>
<feature type="compositionally biased region" description="Acidic residues" evidence="1">
    <location>
        <begin position="195"/>
        <end position="208"/>
    </location>
</feature>
<name>A0A067QCD8_9AGAM</name>
<evidence type="ECO:0000313" key="2">
    <source>
        <dbReference type="EMBL" id="KDQ63820.1"/>
    </source>
</evidence>
<dbReference type="HOGENOM" id="CLU_401508_0_0_1"/>
<dbReference type="Proteomes" id="UP000027265">
    <property type="component" value="Unassembled WGS sequence"/>
</dbReference>
<proteinExistence type="predicted"/>
<feature type="compositionally biased region" description="Basic and acidic residues" evidence="1">
    <location>
        <begin position="181"/>
        <end position="194"/>
    </location>
</feature>
<protein>
    <recommendedName>
        <fullName evidence="4">Protein kinase domain-containing protein</fullName>
    </recommendedName>
</protein>
<feature type="region of interest" description="Disordered" evidence="1">
    <location>
        <begin position="540"/>
        <end position="598"/>
    </location>
</feature>
<evidence type="ECO:0000313" key="3">
    <source>
        <dbReference type="Proteomes" id="UP000027265"/>
    </source>
</evidence>
<feature type="compositionally biased region" description="Polar residues" evidence="1">
    <location>
        <begin position="585"/>
        <end position="598"/>
    </location>
</feature>
<feature type="region of interest" description="Disordered" evidence="1">
    <location>
        <begin position="1"/>
        <end position="26"/>
    </location>
</feature>
<feature type="region of interest" description="Disordered" evidence="1">
    <location>
        <begin position="40"/>
        <end position="72"/>
    </location>
</feature>
<reference evidence="3" key="1">
    <citation type="journal article" date="2014" name="Proc. Natl. Acad. Sci. U.S.A.">
        <title>Extensive sampling of basidiomycete genomes demonstrates inadequacy of the white-rot/brown-rot paradigm for wood decay fungi.</title>
        <authorList>
            <person name="Riley R."/>
            <person name="Salamov A.A."/>
            <person name="Brown D.W."/>
            <person name="Nagy L.G."/>
            <person name="Floudas D."/>
            <person name="Held B.W."/>
            <person name="Levasseur A."/>
            <person name="Lombard V."/>
            <person name="Morin E."/>
            <person name="Otillar R."/>
            <person name="Lindquist E.A."/>
            <person name="Sun H."/>
            <person name="LaButti K.M."/>
            <person name="Schmutz J."/>
            <person name="Jabbour D."/>
            <person name="Luo H."/>
            <person name="Baker S.E."/>
            <person name="Pisabarro A.G."/>
            <person name="Walton J.D."/>
            <person name="Blanchette R.A."/>
            <person name="Henrissat B."/>
            <person name="Martin F."/>
            <person name="Cullen D."/>
            <person name="Hibbett D.S."/>
            <person name="Grigoriev I.V."/>
        </authorList>
    </citation>
    <scope>NUCLEOTIDE SEQUENCE [LARGE SCALE GENOMIC DNA]</scope>
    <source>
        <strain evidence="3">MUCL 33604</strain>
    </source>
</reference>
<feature type="compositionally biased region" description="Polar residues" evidence="1">
    <location>
        <begin position="1"/>
        <end position="15"/>
    </location>
</feature>
<feature type="compositionally biased region" description="Low complexity" evidence="1">
    <location>
        <begin position="619"/>
        <end position="640"/>
    </location>
</feature>
<sequence length="686" mass="76937">MSGGNNYLWSTGGQSHQRHDAARSEIPDGGEYVVEVIPPTPNIVDTFPTPSPPPMPSPEEPDSPHIPPPQSSMPSLCTCPFALTSPPPHLPPTSPSHELGCQYLAYLMQHPQTVWWKVLFAPYFPKREKCVYNALKPDPPDLPLGVEDKTQESVPTWVDPKEEELRQKCFDMIQWVPAEEGSYKDKEKGEKKDWDMEDEGSSEEEWDAENISREVTEEKKSDEPTTEQRKLPLYEPFGKWEWAKGLVMENMKTLSFIGEGIMATASVKKGFLGGKSVKYISKSWKLSNQAQWEGFYSELALYKSEKYAKALQGTVIPALIGVYVLPMEINIAMEPPHPVFWIEASQHMPEVLKERCIDGLKALHARGVMHGDVENRHMLIGPDLKVTFIDLNRGKATVPHEDVGLEKAEPADFALEMRRLLYKLDYNGMRAFERNRALRVWDRQERNEERAKRRQKYKVLGANFLDISDDEEEEEDPTKPTPEPGIYQAYFSHTDNCHPLKVVMPGTTKEEYDKALREFMTNLAEAETKRLMGLAKKGSAPCPIHPPPVRTAVPSPLQTTGGYNLRKRKRSTGQGSGIVRKVRRSSNNTDVSLARTRSSVSHRSVCEELCKMVEEEAEPSAPCSIPRSSRPPSSVQVVVSEAETKRTSPRDSSSSGSSKPKPSPPLLTLASTQASIAIPPSVNMNP</sequence>
<dbReference type="InterPro" id="IPR011009">
    <property type="entry name" value="Kinase-like_dom_sf"/>
</dbReference>
<dbReference type="AlphaFoldDB" id="A0A067QCD8"/>
<keyword evidence="3" id="KW-1185">Reference proteome</keyword>
<evidence type="ECO:0008006" key="4">
    <source>
        <dbReference type="Google" id="ProtNLM"/>
    </source>
</evidence>
<feature type="non-terminal residue" evidence="2">
    <location>
        <position position="686"/>
    </location>
</feature>